<keyword evidence="7" id="KW-0436">Ligase</keyword>
<feature type="transmembrane region" description="Helical" evidence="5">
    <location>
        <begin position="21"/>
        <end position="38"/>
    </location>
</feature>
<comment type="caution">
    <text evidence="7">The sequence shown here is derived from an EMBL/GenBank/DDBJ whole genome shotgun (WGS) entry which is preliminary data.</text>
</comment>
<feature type="transmembrane region" description="Helical" evidence="5">
    <location>
        <begin position="151"/>
        <end position="171"/>
    </location>
</feature>
<feature type="transmembrane region" description="Helical" evidence="5">
    <location>
        <begin position="434"/>
        <end position="454"/>
    </location>
</feature>
<dbReference type="RefSeq" id="WP_118417663.1">
    <property type="nucleotide sequence ID" value="NZ_QROV01000015.1"/>
</dbReference>
<reference evidence="7 8" key="1">
    <citation type="submission" date="2018-08" db="EMBL/GenBank/DDBJ databases">
        <title>A genome reference for cultivated species of the human gut microbiota.</title>
        <authorList>
            <person name="Zou Y."/>
            <person name="Xue W."/>
            <person name="Luo G."/>
        </authorList>
    </citation>
    <scope>NUCLEOTIDE SEQUENCE [LARGE SCALE GENOMIC DNA]</scope>
    <source>
        <strain evidence="7 8">AF37-12</strain>
    </source>
</reference>
<dbReference type="PANTHER" id="PTHR37422">
    <property type="entry name" value="TEICHURONIC ACID BIOSYNTHESIS PROTEIN TUAE"/>
    <property type="match status" value="1"/>
</dbReference>
<dbReference type="PANTHER" id="PTHR37422:SF13">
    <property type="entry name" value="LIPOPOLYSACCHARIDE BIOSYNTHESIS PROTEIN PA4999-RELATED"/>
    <property type="match status" value="1"/>
</dbReference>
<sequence length="497" mass="56751">MKMTIDKDKYSKYLTAASNSFLSKGWIYLLLVGGLYILYKAIFRTSLPNFLAFSMLPLVTAAFLLILKYSKQGFYTLFILQFLLVAATMLTDIPLGIATLSCTLFVVAIIFAHTMFERIDWKESRNGMLMLFLIWGAYCILEIANPNNVQAAWNISITHYLVYPIVCATFIPLAVRDIKGIQWLLIIWSIFILWAVAKGYWQKTYGFNEREQYFLFVEGGASTHIIWSGIRYFSFFSDAANFGVHMAMGASIFSISAFYIKNKWLKVYFLIVTIAAIYGMGISGTRAAIAVPIAALGFYIILSRNLRASIIGGITLVSLFIFFAFTNIADNNQYVRKMRSAFHPSSDVSYQVRVYNREKMKELMSRKPFGYGIGLSKGERFYPKERMPYPPDSWLISVWVETGIVGLVIYLVIHSILFAWCGWILLFKIMNKRLRGLLAAWLCMAAGFYIAAYVNDVMQYPNSIPVYTAFALCFTGPYIDRRMRKDKIVESETNNKS</sequence>
<dbReference type="GO" id="GO:0016874">
    <property type="term" value="F:ligase activity"/>
    <property type="evidence" value="ECO:0007669"/>
    <property type="project" value="UniProtKB-KW"/>
</dbReference>
<gene>
    <name evidence="7" type="ORF">DW011_14005</name>
</gene>
<dbReference type="AlphaFoldDB" id="A0A415LZJ4"/>
<feature type="domain" description="O-antigen ligase-related" evidence="6">
    <location>
        <begin position="272"/>
        <end position="411"/>
    </location>
</feature>
<feature type="transmembrane region" description="Helical" evidence="5">
    <location>
        <begin position="183"/>
        <end position="201"/>
    </location>
</feature>
<feature type="transmembrane region" description="Helical" evidence="5">
    <location>
        <begin position="50"/>
        <end position="67"/>
    </location>
</feature>
<feature type="transmembrane region" description="Helical" evidence="5">
    <location>
        <begin position="267"/>
        <end position="298"/>
    </location>
</feature>
<name>A0A415LZJ4_BACT4</name>
<feature type="transmembrane region" description="Helical" evidence="5">
    <location>
        <begin position="97"/>
        <end position="116"/>
    </location>
</feature>
<protein>
    <submittedName>
        <fullName evidence="7">O-antigen ligase domain-containing protein</fullName>
    </submittedName>
</protein>
<dbReference type="GO" id="GO:0016020">
    <property type="term" value="C:membrane"/>
    <property type="evidence" value="ECO:0007669"/>
    <property type="project" value="UniProtKB-SubCell"/>
</dbReference>
<evidence type="ECO:0000313" key="7">
    <source>
        <dbReference type="EMBL" id="RHL57913.1"/>
    </source>
</evidence>
<evidence type="ECO:0000256" key="2">
    <source>
        <dbReference type="ARBA" id="ARBA00022692"/>
    </source>
</evidence>
<keyword evidence="3 5" id="KW-1133">Transmembrane helix</keyword>
<evidence type="ECO:0000313" key="8">
    <source>
        <dbReference type="Proteomes" id="UP000283616"/>
    </source>
</evidence>
<feature type="transmembrane region" description="Helical" evidence="5">
    <location>
        <begin position="404"/>
        <end position="427"/>
    </location>
</feature>
<keyword evidence="4 5" id="KW-0472">Membrane</keyword>
<evidence type="ECO:0000256" key="1">
    <source>
        <dbReference type="ARBA" id="ARBA00004141"/>
    </source>
</evidence>
<comment type="subcellular location">
    <subcellularLocation>
        <location evidence="1">Membrane</location>
        <topology evidence="1">Multi-pass membrane protein</topology>
    </subcellularLocation>
</comment>
<dbReference type="InterPro" id="IPR007016">
    <property type="entry name" value="O-antigen_ligase-rel_domated"/>
</dbReference>
<dbReference type="EMBL" id="QROV01000015">
    <property type="protein sequence ID" value="RHL57913.1"/>
    <property type="molecule type" value="Genomic_DNA"/>
</dbReference>
<feature type="transmembrane region" description="Helical" evidence="5">
    <location>
        <begin position="74"/>
        <end position="91"/>
    </location>
</feature>
<accession>A0A415LZJ4</accession>
<feature type="transmembrane region" description="Helical" evidence="5">
    <location>
        <begin position="310"/>
        <end position="329"/>
    </location>
</feature>
<evidence type="ECO:0000256" key="5">
    <source>
        <dbReference type="SAM" id="Phobius"/>
    </source>
</evidence>
<dbReference type="Pfam" id="PF04932">
    <property type="entry name" value="Wzy_C"/>
    <property type="match status" value="1"/>
</dbReference>
<evidence type="ECO:0000256" key="4">
    <source>
        <dbReference type="ARBA" id="ARBA00023136"/>
    </source>
</evidence>
<proteinExistence type="predicted"/>
<feature type="transmembrane region" description="Helical" evidence="5">
    <location>
        <begin position="460"/>
        <end position="479"/>
    </location>
</feature>
<dbReference type="Proteomes" id="UP000283616">
    <property type="component" value="Unassembled WGS sequence"/>
</dbReference>
<feature type="transmembrane region" description="Helical" evidence="5">
    <location>
        <begin position="128"/>
        <end position="145"/>
    </location>
</feature>
<organism evidence="7 8">
    <name type="scientific">Bacteroides thetaiotaomicron</name>
    <dbReference type="NCBI Taxonomy" id="818"/>
    <lineage>
        <taxon>Bacteria</taxon>
        <taxon>Pseudomonadati</taxon>
        <taxon>Bacteroidota</taxon>
        <taxon>Bacteroidia</taxon>
        <taxon>Bacteroidales</taxon>
        <taxon>Bacteroidaceae</taxon>
        <taxon>Bacteroides</taxon>
    </lineage>
</organism>
<dbReference type="InterPro" id="IPR051533">
    <property type="entry name" value="WaaL-like"/>
</dbReference>
<evidence type="ECO:0000256" key="3">
    <source>
        <dbReference type="ARBA" id="ARBA00022989"/>
    </source>
</evidence>
<keyword evidence="2 5" id="KW-0812">Transmembrane</keyword>
<evidence type="ECO:0000259" key="6">
    <source>
        <dbReference type="Pfam" id="PF04932"/>
    </source>
</evidence>
<feature type="transmembrane region" description="Helical" evidence="5">
    <location>
        <begin position="242"/>
        <end position="261"/>
    </location>
</feature>